<feature type="compositionally biased region" description="Basic and acidic residues" evidence="1">
    <location>
        <begin position="128"/>
        <end position="140"/>
    </location>
</feature>
<keyword evidence="4" id="KW-1185">Reference proteome</keyword>
<accession>A0A4Z2ID92</accession>
<feature type="region of interest" description="Disordered" evidence="1">
    <location>
        <begin position="1"/>
        <end position="21"/>
    </location>
</feature>
<feature type="transmembrane region" description="Helical" evidence="2">
    <location>
        <begin position="80"/>
        <end position="104"/>
    </location>
</feature>
<dbReference type="EMBL" id="SRLO01000097">
    <property type="protein sequence ID" value="TNN75958.1"/>
    <property type="molecule type" value="Genomic_DNA"/>
</dbReference>
<evidence type="ECO:0000313" key="3">
    <source>
        <dbReference type="EMBL" id="TNN75958.1"/>
    </source>
</evidence>
<organism evidence="3 4">
    <name type="scientific">Liparis tanakae</name>
    <name type="common">Tanaka's snailfish</name>
    <dbReference type="NCBI Taxonomy" id="230148"/>
    <lineage>
        <taxon>Eukaryota</taxon>
        <taxon>Metazoa</taxon>
        <taxon>Chordata</taxon>
        <taxon>Craniata</taxon>
        <taxon>Vertebrata</taxon>
        <taxon>Euteleostomi</taxon>
        <taxon>Actinopterygii</taxon>
        <taxon>Neopterygii</taxon>
        <taxon>Teleostei</taxon>
        <taxon>Neoteleostei</taxon>
        <taxon>Acanthomorphata</taxon>
        <taxon>Eupercaria</taxon>
        <taxon>Perciformes</taxon>
        <taxon>Cottioidei</taxon>
        <taxon>Cottales</taxon>
        <taxon>Liparidae</taxon>
        <taxon>Liparis</taxon>
    </lineage>
</organism>
<gene>
    <name evidence="3" type="ORF">EYF80_013721</name>
</gene>
<feature type="compositionally biased region" description="Basic and acidic residues" evidence="1">
    <location>
        <begin position="1"/>
        <end position="15"/>
    </location>
</feature>
<dbReference type="AlphaFoldDB" id="A0A4Z2ID92"/>
<protein>
    <submittedName>
        <fullName evidence="3">Uncharacterized protein</fullName>
    </submittedName>
</protein>
<name>A0A4Z2ID92_9TELE</name>
<keyword evidence="2" id="KW-1133">Transmembrane helix</keyword>
<keyword evidence="2" id="KW-0812">Transmembrane</keyword>
<comment type="caution">
    <text evidence="3">The sequence shown here is derived from an EMBL/GenBank/DDBJ whole genome shotgun (WGS) entry which is preliminary data.</text>
</comment>
<feature type="region of interest" description="Disordered" evidence="1">
    <location>
        <begin position="108"/>
        <end position="140"/>
    </location>
</feature>
<reference evidence="3 4" key="1">
    <citation type="submission" date="2019-03" db="EMBL/GenBank/DDBJ databases">
        <title>First draft genome of Liparis tanakae, snailfish: a comprehensive survey of snailfish specific genes.</title>
        <authorList>
            <person name="Kim W."/>
            <person name="Song I."/>
            <person name="Jeong J.-H."/>
            <person name="Kim D."/>
            <person name="Kim S."/>
            <person name="Ryu S."/>
            <person name="Song J.Y."/>
            <person name="Lee S.K."/>
        </authorList>
    </citation>
    <scope>NUCLEOTIDE SEQUENCE [LARGE SCALE GENOMIC DNA]</scope>
    <source>
        <tissue evidence="3">Muscle</tissue>
    </source>
</reference>
<evidence type="ECO:0000313" key="4">
    <source>
        <dbReference type="Proteomes" id="UP000314294"/>
    </source>
</evidence>
<sequence>MLGRREAGLSTRQKDAMPTSPDWWLQERTVEDLNRRPAELPAAGAGAVVDEQRSAVPEAAAARVHPAAERRDGRLRRRHVVLLAVLVGLAPVAVVMVASVAAAVPRTHAGHGAQRAGQLPPRPAAGRLRPEAAGARRWDATGRKSVMGTAGKYMKYSHCDSIICTMATSVHQPGQ</sequence>
<evidence type="ECO:0000256" key="1">
    <source>
        <dbReference type="SAM" id="MobiDB-lite"/>
    </source>
</evidence>
<proteinExistence type="predicted"/>
<dbReference type="Proteomes" id="UP000314294">
    <property type="component" value="Unassembled WGS sequence"/>
</dbReference>
<evidence type="ECO:0000256" key="2">
    <source>
        <dbReference type="SAM" id="Phobius"/>
    </source>
</evidence>
<keyword evidence="2" id="KW-0472">Membrane</keyword>